<evidence type="ECO:0000313" key="19">
    <source>
        <dbReference type="Proteomes" id="UP000199341"/>
    </source>
</evidence>
<evidence type="ECO:0000256" key="4">
    <source>
        <dbReference type="ARBA" id="ARBA00022705"/>
    </source>
</evidence>
<dbReference type="InterPro" id="IPR006199">
    <property type="entry name" value="LexA_DNA-bd_dom"/>
</dbReference>
<comment type="function">
    <text evidence="13">Represses a number of genes involved in the response to DNA damage (SOS response), including recA and lexA. In the presence of single-stranded DNA, RecA interacts with LexA causing an autocatalytic cleavage which disrupts the DNA-binding part of LexA, leading to derepression of the SOS regulon and eventually DNA repair.</text>
</comment>
<dbReference type="GO" id="GO:0009432">
    <property type="term" value="P:SOS response"/>
    <property type="evidence" value="ECO:0007669"/>
    <property type="project" value="UniProtKB-UniRule"/>
</dbReference>
<evidence type="ECO:0000259" key="16">
    <source>
        <dbReference type="Pfam" id="PF00717"/>
    </source>
</evidence>
<sequence length="268" mass="28698">MENISKGAAVSTTAESAAATLTAHDRSPDGIGLLDAMNDDNAPKPARALPGRPPGIRADSSGLTERQRRVIEVIRDSVQRRGYPPSMREIGQAVGLSSTSSVAHQLMALERKGFLRRDPHRPRAYEVRASDAGHPQPTDTTGKPSASYVPLVGRIAAGGPILAEESVEDVFPLPRQLVGDGELFVLKVVGDSMIEAAICDGDWVTVRRQPVAENGDIVAAMLDGEATVKRFKRDNGHVWLLPHNAAYQPIPGDEATILGKVVAVLRRV</sequence>
<dbReference type="InterPro" id="IPR050077">
    <property type="entry name" value="LexA_repressor"/>
</dbReference>
<dbReference type="PRINTS" id="PR00726">
    <property type="entry name" value="LEXASERPTASE"/>
</dbReference>
<feature type="active site" description="For autocatalytic cleavage activity" evidence="13">
    <location>
        <position position="192"/>
    </location>
</feature>
<dbReference type="Gene3D" id="1.10.10.10">
    <property type="entry name" value="Winged helix-like DNA-binding domain superfamily/Winged helix DNA-binding domain"/>
    <property type="match status" value="1"/>
</dbReference>
<comment type="subunit">
    <text evidence="2 13">Homodimer.</text>
</comment>
<evidence type="ECO:0000313" key="18">
    <source>
        <dbReference type="EMBL" id="SDO74656.1"/>
    </source>
</evidence>
<dbReference type="PANTHER" id="PTHR33516:SF2">
    <property type="entry name" value="LEXA REPRESSOR-RELATED"/>
    <property type="match status" value="1"/>
</dbReference>
<dbReference type="GO" id="GO:0006260">
    <property type="term" value="P:DNA replication"/>
    <property type="evidence" value="ECO:0007669"/>
    <property type="project" value="UniProtKB-UniRule"/>
</dbReference>
<evidence type="ECO:0000256" key="8">
    <source>
        <dbReference type="ARBA" id="ARBA00023015"/>
    </source>
</evidence>
<keyword evidence="7 13" id="KW-0068">Autocatalytic cleavage</keyword>
<dbReference type="InterPro" id="IPR006197">
    <property type="entry name" value="Peptidase_S24_LexA"/>
</dbReference>
<evidence type="ECO:0000256" key="7">
    <source>
        <dbReference type="ARBA" id="ARBA00022813"/>
    </source>
</evidence>
<name>A0A1H0M357_9ACTN</name>
<keyword evidence="6 13" id="KW-0378">Hydrolase</keyword>
<keyword evidence="5 13" id="KW-0227">DNA damage</keyword>
<keyword evidence="4 13" id="KW-0235">DNA replication</keyword>
<organism evidence="18 19">
    <name type="scientific">Actinacidiphila guanduensis</name>
    <dbReference type="NCBI Taxonomy" id="310781"/>
    <lineage>
        <taxon>Bacteria</taxon>
        <taxon>Bacillati</taxon>
        <taxon>Actinomycetota</taxon>
        <taxon>Actinomycetes</taxon>
        <taxon>Kitasatosporales</taxon>
        <taxon>Streptomycetaceae</taxon>
        <taxon>Actinacidiphila</taxon>
    </lineage>
</organism>
<evidence type="ECO:0000256" key="9">
    <source>
        <dbReference type="ARBA" id="ARBA00023125"/>
    </source>
</evidence>
<dbReference type="Pfam" id="PF00717">
    <property type="entry name" value="Peptidase_S24"/>
    <property type="match status" value="1"/>
</dbReference>
<dbReference type="FunFam" id="1.10.10.10:FF:000009">
    <property type="entry name" value="LexA repressor"/>
    <property type="match status" value="1"/>
</dbReference>
<dbReference type="InterPro" id="IPR039418">
    <property type="entry name" value="LexA-like"/>
</dbReference>
<protein>
    <recommendedName>
        <fullName evidence="13">LexA repressor</fullName>
        <ecNumber evidence="13">3.4.21.88</ecNumber>
    </recommendedName>
</protein>
<feature type="region of interest" description="Disordered" evidence="15">
    <location>
        <begin position="1"/>
        <end position="64"/>
    </location>
</feature>
<evidence type="ECO:0000256" key="14">
    <source>
        <dbReference type="RuleBase" id="RU003991"/>
    </source>
</evidence>
<comment type="similarity">
    <text evidence="1 13 14">Belongs to the peptidase S24 family.</text>
</comment>
<evidence type="ECO:0000256" key="3">
    <source>
        <dbReference type="ARBA" id="ARBA00022491"/>
    </source>
</evidence>
<dbReference type="GO" id="GO:0006508">
    <property type="term" value="P:proteolysis"/>
    <property type="evidence" value="ECO:0007669"/>
    <property type="project" value="InterPro"/>
</dbReference>
<dbReference type="InterPro" id="IPR036286">
    <property type="entry name" value="LexA/Signal_pep-like_sf"/>
</dbReference>
<dbReference type="SUPFAM" id="SSF46785">
    <property type="entry name" value="Winged helix' DNA-binding domain"/>
    <property type="match status" value="1"/>
</dbReference>
<dbReference type="AlphaFoldDB" id="A0A1H0M357"/>
<dbReference type="Pfam" id="PF01726">
    <property type="entry name" value="LexA_DNA_bind"/>
    <property type="match status" value="1"/>
</dbReference>
<keyword evidence="3 13" id="KW-0678">Repressor</keyword>
<dbReference type="EMBL" id="FNIE01000012">
    <property type="protein sequence ID" value="SDO74656.1"/>
    <property type="molecule type" value="Genomic_DNA"/>
</dbReference>
<dbReference type="CDD" id="cd06529">
    <property type="entry name" value="S24_LexA-like"/>
    <property type="match status" value="1"/>
</dbReference>
<dbReference type="GO" id="GO:0045892">
    <property type="term" value="P:negative regulation of DNA-templated transcription"/>
    <property type="evidence" value="ECO:0007669"/>
    <property type="project" value="UniProtKB-UniRule"/>
</dbReference>
<feature type="site" description="Cleavage; by autolysis" evidence="13">
    <location>
        <begin position="157"/>
        <end position="158"/>
    </location>
</feature>
<dbReference type="GO" id="GO:0004252">
    <property type="term" value="F:serine-type endopeptidase activity"/>
    <property type="evidence" value="ECO:0007669"/>
    <property type="project" value="UniProtKB-UniRule"/>
</dbReference>
<evidence type="ECO:0000256" key="2">
    <source>
        <dbReference type="ARBA" id="ARBA00011738"/>
    </source>
</evidence>
<proteinExistence type="inferred from homology"/>
<evidence type="ECO:0000256" key="15">
    <source>
        <dbReference type="SAM" id="MobiDB-lite"/>
    </source>
</evidence>
<evidence type="ECO:0000256" key="10">
    <source>
        <dbReference type="ARBA" id="ARBA00023163"/>
    </source>
</evidence>
<feature type="region of interest" description="Disordered" evidence="15">
    <location>
        <begin position="125"/>
        <end position="146"/>
    </location>
</feature>
<keyword evidence="8 13" id="KW-0805">Transcription regulation</keyword>
<keyword evidence="11 13" id="KW-0234">DNA repair</keyword>
<dbReference type="InterPro" id="IPR036388">
    <property type="entry name" value="WH-like_DNA-bd_sf"/>
</dbReference>
<feature type="domain" description="Peptidase S24/S26A/S26B/S26C" evidence="16">
    <location>
        <begin position="150"/>
        <end position="262"/>
    </location>
</feature>
<evidence type="ECO:0000256" key="12">
    <source>
        <dbReference type="ARBA" id="ARBA00023236"/>
    </source>
</evidence>
<dbReference type="InterPro" id="IPR036390">
    <property type="entry name" value="WH_DNA-bd_sf"/>
</dbReference>
<dbReference type="SUPFAM" id="SSF51306">
    <property type="entry name" value="LexA/Signal peptidase"/>
    <property type="match status" value="1"/>
</dbReference>
<keyword evidence="10 13" id="KW-0804">Transcription</keyword>
<keyword evidence="12 13" id="KW-0742">SOS response</keyword>
<dbReference type="EC" id="3.4.21.88" evidence="13"/>
<gene>
    <name evidence="13" type="primary">lexA</name>
    <name evidence="18" type="ORF">SAMN05216259_11244</name>
</gene>
<dbReference type="GO" id="GO:0006281">
    <property type="term" value="P:DNA repair"/>
    <property type="evidence" value="ECO:0007669"/>
    <property type="project" value="UniProtKB-UniRule"/>
</dbReference>
<feature type="active site" description="For autocatalytic cleavage activity" evidence="13">
    <location>
        <position position="229"/>
    </location>
</feature>
<dbReference type="GO" id="GO:0003677">
    <property type="term" value="F:DNA binding"/>
    <property type="evidence" value="ECO:0007669"/>
    <property type="project" value="UniProtKB-UniRule"/>
</dbReference>
<dbReference type="InterPro" id="IPR006200">
    <property type="entry name" value="LexA"/>
</dbReference>
<dbReference type="FunFam" id="2.10.109.10:FF:000001">
    <property type="entry name" value="LexA repressor"/>
    <property type="match status" value="1"/>
</dbReference>
<dbReference type="InterPro" id="IPR015927">
    <property type="entry name" value="Peptidase_S24_S26A/B/C"/>
</dbReference>
<comment type="catalytic activity">
    <reaction evidence="13">
        <text>Hydrolysis of Ala-|-Gly bond in repressor LexA.</text>
        <dbReference type="EC" id="3.4.21.88"/>
    </reaction>
</comment>
<evidence type="ECO:0000259" key="17">
    <source>
        <dbReference type="Pfam" id="PF01726"/>
    </source>
</evidence>
<keyword evidence="19" id="KW-1185">Reference proteome</keyword>
<feature type="domain" description="LexA repressor DNA-binding" evidence="17">
    <location>
        <begin position="61"/>
        <end position="124"/>
    </location>
</feature>
<dbReference type="Gene3D" id="2.10.109.10">
    <property type="entry name" value="Umud Fragment, subunit A"/>
    <property type="match status" value="1"/>
</dbReference>
<evidence type="ECO:0000256" key="11">
    <source>
        <dbReference type="ARBA" id="ARBA00023204"/>
    </source>
</evidence>
<dbReference type="PANTHER" id="PTHR33516">
    <property type="entry name" value="LEXA REPRESSOR"/>
    <property type="match status" value="1"/>
</dbReference>
<dbReference type="Proteomes" id="UP000199341">
    <property type="component" value="Unassembled WGS sequence"/>
</dbReference>
<evidence type="ECO:0000256" key="5">
    <source>
        <dbReference type="ARBA" id="ARBA00022763"/>
    </source>
</evidence>
<reference evidence="18 19" key="1">
    <citation type="submission" date="2016-10" db="EMBL/GenBank/DDBJ databases">
        <authorList>
            <person name="de Groot N.N."/>
        </authorList>
    </citation>
    <scope>NUCLEOTIDE SEQUENCE [LARGE SCALE GENOMIC DNA]</scope>
    <source>
        <strain evidence="18 19">CGMCC 4.2022</strain>
    </source>
</reference>
<accession>A0A1H0M357</accession>
<dbReference type="HAMAP" id="MF_00015">
    <property type="entry name" value="LexA"/>
    <property type="match status" value="1"/>
</dbReference>
<dbReference type="NCBIfam" id="TIGR00498">
    <property type="entry name" value="lexA"/>
    <property type="match status" value="1"/>
</dbReference>
<dbReference type="STRING" id="310781.SAMN05216259_11244"/>
<evidence type="ECO:0000256" key="6">
    <source>
        <dbReference type="ARBA" id="ARBA00022801"/>
    </source>
</evidence>
<feature type="compositionally biased region" description="Low complexity" evidence="15">
    <location>
        <begin position="8"/>
        <end position="22"/>
    </location>
</feature>
<evidence type="ECO:0000256" key="1">
    <source>
        <dbReference type="ARBA" id="ARBA00007484"/>
    </source>
</evidence>
<feature type="DNA-binding region" description="H-T-H motif" evidence="13">
    <location>
        <begin position="87"/>
        <end position="107"/>
    </location>
</feature>
<evidence type="ECO:0000256" key="13">
    <source>
        <dbReference type="HAMAP-Rule" id="MF_00015"/>
    </source>
</evidence>
<keyword evidence="9 13" id="KW-0238">DNA-binding</keyword>